<dbReference type="Gene3D" id="1.20.58.760">
    <property type="entry name" value="Peptidase M41"/>
    <property type="match status" value="1"/>
</dbReference>
<dbReference type="EMBL" id="JARFYN010000017">
    <property type="protein sequence ID" value="MDL2406921.1"/>
    <property type="molecule type" value="Genomic_DNA"/>
</dbReference>
<dbReference type="RefSeq" id="WP_285880110.1">
    <property type="nucleotide sequence ID" value="NZ_JARFYN010000017.1"/>
</dbReference>
<organism evidence="1 2">
    <name type="scientific">Rhizobium calliandrae</name>
    <dbReference type="NCBI Taxonomy" id="1312182"/>
    <lineage>
        <taxon>Bacteria</taxon>
        <taxon>Pseudomonadati</taxon>
        <taxon>Pseudomonadota</taxon>
        <taxon>Alphaproteobacteria</taxon>
        <taxon>Hyphomicrobiales</taxon>
        <taxon>Rhizobiaceae</taxon>
        <taxon>Rhizobium/Agrobacterium group</taxon>
        <taxon>Rhizobium</taxon>
    </lineage>
</organism>
<evidence type="ECO:0008006" key="3">
    <source>
        <dbReference type="Google" id="ProtNLM"/>
    </source>
</evidence>
<evidence type="ECO:0000313" key="2">
    <source>
        <dbReference type="Proteomes" id="UP001172630"/>
    </source>
</evidence>
<name>A0ABT7KE63_9HYPH</name>
<dbReference type="InterPro" id="IPR037219">
    <property type="entry name" value="Peptidase_M41-like"/>
</dbReference>
<sequence>MASQRDQSTITAYHEAGHAVMAMACGFHVTVMSIEESEHGRGHVRWQTAEILTKESRSAMVLVFSAGMAADLLHWGSVNGGSDEMSLGHFDYRLQAQPHLIELGREGSFDTYMAVSASILKRPELWAWVVDFADLMLTAGTINGVEVLRRAFERIPKIGSREHAQLELVIENTPMLLSGR</sequence>
<keyword evidence="2" id="KW-1185">Reference proteome</keyword>
<protein>
    <recommendedName>
        <fullName evidence="3">Peptidase M41 domain-containing protein</fullName>
    </recommendedName>
</protein>
<proteinExistence type="predicted"/>
<evidence type="ECO:0000313" key="1">
    <source>
        <dbReference type="EMBL" id="MDL2406921.1"/>
    </source>
</evidence>
<comment type="caution">
    <text evidence="1">The sequence shown here is derived from an EMBL/GenBank/DDBJ whole genome shotgun (WGS) entry which is preliminary data.</text>
</comment>
<dbReference type="Proteomes" id="UP001172630">
    <property type="component" value="Unassembled WGS sequence"/>
</dbReference>
<reference evidence="1" key="1">
    <citation type="submission" date="2023-06" db="EMBL/GenBank/DDBJ databases">
        <title>Phylogenetic Diversity of Rhizobium strains.</title>
        <authorList>
            <person name="Moura F.T."/>
            <person name="Helene L.C.F."/>
            <person name="Hungria M."/>
        </authorList>
    </citation>
    <scope>NUCLEOTIDE SEQUENCE</scope>
    <source>
        <strain evidence="1">CCGE524</strain>
    </source>
</reference>
<dbReference type="SUPFAM" id="SSF140990">
    <property type="entry name" value="FtsH protease domain-like"/>
    <property type="match status" value="1"/>
</dbReference>
<accession>A0ABT7KE63</accession>
<gene>
    <name evidence="1" type="ORF">PY650_14875</name>
</gene>